<gene>
    <name evidence="4" type="ORF">HK100_008000</name>
</gene>
<feature type="compositionally biased region" description="Polar residues" evidence="2">
    <location>
        <begin position="66"/>
        <end position="75"/>
    </location>
</feature>
<dbReference type="Pfam" id="PF03914">
    <property type="entry name" value="CBF"/>
    <property type="match status" value="1"/>
</dbReference>
<sequence length="1391" mass="152996">MSPDSGSTSVTTAKLLADRAREAMAAAAQNPTSQTSSKKKAEREKQKQKKLQKKQSSTKSPISSSVHTPASNVSHQSEKSQKDTISSTQNTTNPFFAKVSNSKSKSIPKLPDNSQADSSTQSKSTLAKSKKEKPPLKTAKTPLNAILLKEIKNLGGSKYDLDLVADVDDSDADGDVIQEDLEKPGRYFDDTQLAKELQAFMTTTLKLDSKRSVVPSAPEEDGEEILSEFETDDDANTAVVNGLDHKIGDDENDNDSDNSNEDLAPSIQPERPATSMKTPEQKQPTNEETTARITALLSSKILDASTAATSASHTLDKKIKLLVHPTPLWHLVELSPIAPPPTIYSANDEALIIKMYERAKALYDEEVAKYDKAKFQSGSDRNFMRTVLRTGTTNDKISALTLLIQESPLHTLQYLRDHILKGMAQKKSRRDAIVAVDVMKDLFVGGVLPDRKLKYFRDQGVLSEGVGPIHLVVWYFEDCLKKLYFDFLQLIEELSKDPLTHVKSKSLTYLSALLASKPEQESSLLSLLVNKLGDASSVLSFKAAHLLQSEILAAHPNMKLVVIREIERLLARSSGARARYAALSFLSQIVLRRGDTDVPAAQALVEIYFGMFEKIVNGLGHNGANDVKKSLTGGKKKKRKGTGKMRGFKSGNMRRSVKRPVSAEEAEKSGEGIVGDSEDEADAEAARIAVVTKGGLASGNDGQKQYYEEQVVDGIDAKTMAVLLTGVNRVFPYAQMDEAVFDKHMDTLFKISHLGSFNICIQALTLIFQTISDRFYSSLYDTLIDSRLPSCSKHPMYLNLLHRSIKSDTSLTRSRAFVKRIVQACGMNQTPFICGALFLIGDIMKAKPGLWSLVTLAEDGAGEDGGIERFDDFDEDGNKVGHESTDQSKKGDESNEAKKYDGKKRNPLYSNADLSCLWELTSFSTHFHPTVSLYATTLLSGNSIIVPESATAYDPLQNHTLARFLDRFVYKNPKKVISAYRGTSLMQARPPGMGGGAYDTETGTVAANLIAGGRKRGVVVAEESVAGEISAANVAMDDEPVNSKAFLRRRREDVPVDELFFYDYFMDQATAAKTKSKKKGAKKNEEVDVNNDDDDEAANSVTGSDMDEDEVWSAMQRASFTDNGPSDDDDDDDEDSGEDVEDEDDDFDMEAALSEADAAHTRRKAADSDNEDHDDSIEELNDSDFDDVDDDDGFENIDDEEENTLKKPQKKVLTQKKPDPANNDDSDEDGLIGEDADEELASMFNDEDDEGEDENEFESESESDSGKEKRNAAGQKVSKPHTGKRAQSIAETAKRLGYRGDYFDAILGKKKKAPKQKSDEDSGGIGEFASMDDFQSLIENNDDEDVGASFGSAQPQFGFANKRRSVKRKTGDSKQQHQSQGNNTAKKFKRR</sequence>
<feature type="region of interest" description="Disordered" evidence="2">
    <location>
        <begin position="1"/>
        <end position="142"/>
    </location>
</feature>
<protein>
    <recommendedName>
        <fullName evidence="3">CCAAT-binding factor domain-containing protein</fullName>
    </recommendedName>
</protein>
<evidence type="ECO:0000313" key="5">
    <source>
        <dbReference type="Proteomes" id="UP001211907"/>
    </source>
</evidence>
<dbReference type="GO" id="GO:0005634">
    <property type="term" value="C:nucleus"/>
    <property type="evidence" value="ECO:0007669"/>
    <property type="project" value="UniProtKB-ARBA"/>
</dbReference>
<dbReference type="InterPro" id="IPR040155">
    <property type="entry name" value="CEBPZ/Mak21-like"/>
</dbReference>
<feature type="compositionally biased region" description="Polar residues" evidence="2">
    <location>
        <begin position="1"/>
        <end position="12"/>
    </location>
</feature>
<feature type="compositionally biased region" description="Polar residues" evidence="2">
    <location>
        <begin position="83"/>
        <end position="105"/>
    </location>
</feature>
<evidence type="ECO:0000259" key="3">
    <source>
        <dbReference type="Pfam" id="PF03914"/>
    </source>
</evidence>
<feature type="compositionally biased region" description="Basic residues" evidence="2">
    <location>
        <begin position="634"/>
        <end position="647"/>
    </location>
</feature>
<dbReference type="Gene3D" id="1.25.10.10">
    <property type="entry name" value="Leucine-rich Repeat Variant"/>
    <property type="match status" value="1"/>
</dbReference>
<dbReference type="Proteomes" id="UP001211907">
    <property type="component" value="Unassembled WGS sequence"/>
</dbReference>
<accession>A0AAD5XI37</accession>
<evidence type="ECO:0000256" key="2">
    <source>
        <dbReference type="SAM" id="MobiDB-lite"/>
    </source>
</evidence>
<dbReference type="SUPFAM" id="SSF48371">
    <property type="entry name" value="ARM repeat"/>
    <property type="match status" value="1"/>
</dbReference>
<reference evidence="4" key="1">
    <citation type="submission" date="2020-05" db="EMBL/GenBank/DDBJ databases">
        <title>Phylogenomic resolution of chytrid fungi.</title>
        <authorList>
            <person name="Stajich J.E."/>
            <person name="Amses K."/>
            <person name="Simmons R."/>
            <person name="Seto K."/>
            <person name="Myers J."/>
            <person name="Bonds A."/>
            <person name="Quandt C.A."/>
            <person name="Barry K."/>
            <person name="Liu P."/>
            <person name="Grigoriev I."/>
            <person name="Longcore J.E."/>
            <person name="James T.Y."/>
        </authorList>
    </citation>
    <scope>NUCLEOTIDE SEQUENCE</scope>
    <source>
        <strain evidence="4">JEL0513</strain>
    </source>
</reference>
<feature type="region of interest" description="Disordered" evidence="2">
    <location>
        <begin position="1073"/>
        <end position="1295"/>
    </location>
</feature>
<feature type="domain" description="CCAAT-binding factor" evidence="3">
    <location>
        <begin position="760"/>
        <end position="935"/>
    </location>
</feature>
<comment type="caution">
    <text evidence="4">The sequence shown here is derived from an EMBL/GenBank/DDBJ whole genome shotgun (WGS) entry which is preliminary data.</text>
</comment>
<feature type="compositionally biased region" description="Acidic residues" evidence="2">
    <location>
        <begin position="218"/>
        <end position="235"/>
    </location>
</feature>
<evidence type="ECO:0000256" key="1">
    <source>
        <dbReference type="ARBA" id="ARBA00007797"/>
    </source>
</evidence>
<comment type="similarity">
    <text evidence="1">Belongs to the CBF/MAK21 family.</text>
</comment>
<feature type="compositionally biased region" description="Acidic residues" evidence="2">
    <location>
        <begin position="1087"/>
        <end position="1097"/>
    </location>
</feature>
<feature type="compositionally biased region" description="Acidic residues" evidence="2">
    <location>
        <begin position="1125"/>
        <end position="1149"/>
    </location>
</feature>
<feature type="compositionally biased region" description="Polar residues" evidence="2">
    <location>
        <begin position="275"/>
        <end position="290"/>
    </location>
</feature>
<keyword evidence="5" id="KW-1185">Reference proteome</keyword>
<dbReference type="PANTHER" id="PTHR12048">
    <property type="entry name" value="CCAAT-BINDING FACTOR-RELATED"/>
    <property type="match status" value="1"/>
</dbReference>
<feature type="region of interest" description="Disordered" evidence="2">
    <location>
        <begin position="1307"/>
        <end position="1391"/>
    </location>
</feature>
<dbReference type="EMBL" id="JADGJH010000383">
    <property type="protein sequence ID" value="KAJ3130553.1"/>
    <property type="molecule type" value="Genomic_DNA"/>
</dbReference>
<feature type="compositionally biased region" description="Basic and acidic residues" evidence="2">
    <location>
        <begin position="661"/>
        <end position="670"/>
    </location>
</feature>
<feature type="compositionally biased region" description="Acidic residues" evidence="2">
    <location>
        <begin position="1222"/>
        <end position="1263"/>
    </location>
</feature>
<feature type="region of interest" description="Disordered" evidence="2">
    <location>
        <begin position="867"/>
        <end position="902"/>
    </location>
</feature>
<organism evidence="4 5">
    <name type="scientific">Physocladia obscura</name>
    <dbReference type="NCBI Taxonomy" id="109957"/>
    <lineage>
        <taxon>Eukaryota</taxon>
        <taxon>Fungi</taxon>
        <taxon>Fungi incertae sedis</taxon>
        <taxon>Chytridiomycota</taxon>
        <taxon>Chytridiomycota incertae sedis</taxon>
        <taxon>Chytridiomycetes</taxon>
        <taxon>Chytridiales</taxon>
        <taxon>Chytriomycetaceae</taxon>
        <taxon>Physocladia</taxon>
    </lineage>
</organism>
<feature type="region of interest" description="Disordered" evidence="2">
    <location>
        <begin position="626"/>
        <end position="679"/>
    </location>
</feature>
<feature type="region of interest" description="Disordered" evidence="2">
    <location>
        <begin position="211"/>
        <end position="290"/>
    </location>
</feature>
<feature type="compositionally biased region" description="Polar residues" evidence="2">
    <location>
        <begin position="112"/>
        <end position="127"/>
    </location>
</feature>
<feature type="compositionally biased region" description="Basic and acidic residues" evidence="2">
    <location>
        <begin position="1157"/>
        <end position="1167"/>
    </location>
</feature>
<dbReference type="InterPro" id="IPR016024">
    <property type="entry name" value="ARM-type_fold"/>
</dbReference>
<feature type="compositionally biased region" description="Acidic residues" evidence="2">
    <location>
        <begin position="250"/>
        <end position="260"/>
    </location>
</feature>
<proteinExistence type="inferred from homology"/>
<name>A0AAD5XI37_9FUNG</name>
<evidence type="ECO:0000313" key="4">
    <source>
        <dbReference type="EMBL" id="KAJ3130553.1"/>
    </source>
</evidence>
<feature type="compositionally biased region" description="Low complexity" evidence="2">
    <location>
        <begin position="54"/>
        <end position="65"/>
    </location>
</feature>
<dbReference type="InterPro" id="IPR005612">
    <property type="entry name" value="CCAAT-binding_factor"/>
</dbReference>
<feature type="compositionally biased region" description="Polar residues" evidence="2">
    <location>
        <begin position="1376"/>
        <end position="1385"/>
    </location>
</feature>
<dbReference type="PANTHER" id="PTHR12048:SF0">
    <property type="entry name" value="CCAAT_ENHANCER-BINDING PROTEIN ZETA"/>
    <property type="match status" value="1"/>
</dbReference>
<feature type="compositionally biased region" description="Acidic residues" evidence="2">
    <location>
        <begin position="1168"/>
        <end position="1202"/>
    </location>
</feature>
<dbReference type="InterPro" id="IPR011989">
    <property type="entry name" value="ARM-like"/>
</dbReference>